<proteinExistence type="predicted"/>
<accession>A0ABS3T1L4</accession>
<protein>
    <submittedName>
        <fullName evidence="1">Uncharacterized protein</fullName>
    </submittedName>
</protein>
<dbReference type="Proteomes" id="UP000676776">
    <property type="component" value="Unassembled WGS sequence"/>
</dbReference>
<dbReference type="RefSeq" id="WP_208153996.1">
    <property type="nucleotide sequence ID" value="NZ_JAGEVF010000005.1"/>
</dbReference>
<evidence type="ECO:0000313" key="1">
    <source>
        <dbReference type="EMBL" id="MBO3116641.1"/>
    </source>
</evidence>
<organism evidence="1 2">
    <name type="scientific">Winogradskyella pelagia</name>
    <dbReference type="NCBI Taxonomy" id="2819984"/>
    <lineage>
        <taxon>Bacteria</taxon>
        <taxon>Pseudomonadati</taxon>
        <taxon>Bacteroidota</taxon>
        <taxon>Flavobacteriia</taxon>
        <taxon>Flavobacteriales</taxon>
        <taxon>Flavobacteriaceae</taxon>
        <taxon>Winogradskyella</taxon>
    </lineage>
</organism>
<name>A0ABS3T1L4_9FLAO</name>
<reference evidence="1 2" key="1">
    <citation type="submission" date="2021-03" db="EMBL/GenBank/DDBJ databases">
        <title>Winogradskyella sp. nov., isolated from costal sediment.</title>
        <authorList>
            <person name="Gao C."/>
        </authorList>
    </citation>
    <scope>NUCLEOTIDE SEQUENCE [LARGE SCALE GENOMIC DNA]</scope>
    <source>
        <strain evidence="1 2">DF17</strain>
    </source>
</reference>
<comment type="caution">
    <text evidence="1">The sequence shown here is derived from an EMBL/GenBank/DDBJ whole genome shotgun (WGS) entry which is preliminary data.</text>
</comment>
<keyword evidence="2" id="KW-1185">Reference proteome</keyword>
<gene>
    <name evidence="1" type="ORF">J4050_07785</name>
</gene>
<sequence>MKIGKQGLKWITGQGFYKNPFKGEWLTNSKYDKNKYAIFQEISYTLFIDNRYVLDELKKDGIFIYFDKSVTKGRLTTLNKKEIAILWGDKEPKERIKYYRPLN</sequence>
<dbReference type="EMBL" id="JAGEVF010000005">
    <property type="protein sequence ID" value="MBO3116641.1"/>
    <property type="molecule type" value="Genomic_DNA"/>
</dbReference>
<evidence type="ECO:0000313" key="2">
    <source>
        <dbReference type="Proteomes" id="UP000676776"/>
    </source>
</evidence>